<reference evidence="1 2" key="1">
    <citation type="submission" date="2024-01" db="EMBL/GenBank/DDBJ databases">
        <title>The genomes of 5 underutilized Papilionoideae crops provide insights into root nodulation and disease resistanc.</title>
        <authorList>
            <person name="Jiang F."/>
        </authorList>
    </citation>
    <scope>NUCLEOTIDE SEQUENCE [LARGE SCALE GENOMIC DNA]</scope>
    <source>
        <strain evidence="1">LVBAO_FW01</strain>
        <tissue evidence="1">Leaves</tissue>
    </source>
</reference>
<gene>
    <name evidence="1" type="ORF">VNO77_22061</name>
</gene>
<keyword evidence="2" id="KW-1185">Reference proteome</keyword>
<dbReference type="Proteomes" id="UP001367508">
    <property type="component" value="Unassembled WGS sequence"/>
</dbReference>
<proteinExistence type="predicted"/>
<protein>
    <submittedName>
        <fullName evidence="1">Uncharacterized protein</fullName>
    </submittedName>
</protein>
<comment type="caution">
    <text evidence="1">The sequence shown here is derived from an EMBL/GenBank/DDBJ whole genome shotgun (WGS) entry which is preliminary data.</text>
</comment>
<accession>A0AAN9L4G9</accession>
<sequence>MVIINTELVNLELLFAYLLCECFGGLAIPTAILEDDCKSSRTLWILSLPLNNIHSLKHGEKEKDIFTLRNGGRRSKIGMNSFKGYGCIQMRLARIESTQS</sequence>
<evidence type="ECO:0000313" key="2">
    <source>
        <dbReference type="Proteomes" id="UP001367508"/>
    </source>
</evidence>
<name>A0AAN9L4G9_CANGL</name>
<evidence type="ECO:0000313" key="1">
    <source>
        <dbReference type="EMBL" id="KAK7327967.1"/>
    </source>
</evidence>
<dbReference type="AlphaFoldDB" id="A0AAN9L4G9"/>
<dbReference type="EMBL" id="JAYMYQ010000005">
    <property type="protein sequence ID" value="KAK7327967.1"/>
    <property type="molecule type" value="Genomic_DNA"/>
</dbReference>
<organism evidence="1 2">
    <name type="scientific">Canavalia gladiata</name>
    <name type="common">Sword bean</name>
    <name type="synonym">Dolichos gladiatus</name>
    <dbReference type="NCBI Taxonomy" id="3824"/>
    <lineage>
        <taxon>Eukaryota</taxon>
        <taxon>Viridiplantae</taxon>
        <taxon>Streptophyta</taxon>
        <taxon>Embryophyta</taxon>
        <taxon>Tracheophyta</taxon>
        <taxon>Spermatophyta</taxon>
        <taxon>Magnoliopsida</taxon>
        <taxon>eudicotyledons</taxon>
        <taxon>Gunneridae</taxon>
        <taxon>Pentapetalae</taxon>
        <taxon>rosids</taxon>
        <taxon>fabids</taxon>
        <taxon>Fabales</taxon>
        <taxon>Fabaceae</taxon>
        <taxon>Papilionoideae</taxon>
        <taxon>50 kb inversion clade</taxon>
        <taxon>NPAAA clade</taxon>
        <taxon>indigoferoid/millettioid clade</taxon>
        <taxon>Phaseoleae</taxon>
        <taxon>Canavalia</taxon>
    </lineage>
</organism>